<evidence type="ECO:0000256" key="3">
    <source>
        <dbReference type="ARBA" id="ARBA00022741"/>
    </source>
</evidence>
<evidence type="ECO:0000256" key="1">
    <source>
        <dbReference type="ARBA" id="ARBA00012552"/>
    </source>
</evidence>
<reference evidence="17 19" key="2">
    <citation type="submission" date="2019-08" db="EMBL/GenBank/DDBJ databases">
        <title>In-depth cultivation of the pig gut microbiome towards novel bacterial diversity and tailored functional studies.</title>
        <authorList>
            <person name="Wylensek D."/>
            <person name="Hitch T.C.A."/>
            <person name="Clavel T."/>
        </authorList>
    </citation>
    <scope>NUCLEOTIDE SEQUENCE [LARGE SCALE GENOMIC DNA]</scope>
    <source>
        <strain evidence="17 19">WCA3-601-WT-6J</strain>
    </source>
</reference>
<dbReference type="InterPro" id="IPR014014">
    <property type="entry name" value="RNA_helicase_DEAD_Q_motif"/>
</dbReference>
<dbReference type="AlphaFoldDB" id="A0A0W7TQY5"/>
<dbReference type="SMART" id="SM00487">
    <property type="entry name" value="DEXDc"/>
    <property type="match status" value="1"/>
</dbReference>
<dbReference type="FunFam" id="3.40.50.300:FF:000108">
    <property type="entry name" value="ATP-dependent RNA helicase RhlE"/>
    <property type="match status" value="1"/>
</dbReference>
<dbReference type="InterPro" id="IPR027417">
    <property type="entry name" value="P-loop_NTPase"/>
</dbReference>
<evidence type="ECO:0000259" key="13">
    <source>
        <dbReference type="PROSITE" id="PS51192"/>
    </source>
</evidence>
<dbReference type="CDD" id="cd18787">
    <property type="entry name" value="SF2_C_DEAD"/>
    <property type="match status" value="1"/>
</dbReference>
<dbReference type="InterPro" id="IPR044742">
    <property type="entry name" value="DEAD/DEAH_RhlB"/>
</dbReference>
<keyword evidence="4 11" id="KW-0378">Hydrolase</keyword>
<feature type="compositionally biased region" description="Low complexity" evidence="12">
    <location>
        <begin position="401"/>
        <end position="413"/>
    </location>
</feature>
<feature type="compositionally biased region" description="Polar residues" evidence="12">
    <location>
        <begin position="433"/>
        <end position="443"/>
    </location>
</feature>
<feature type="domain" description="Helicase ATP-binding" evidence="13">
    <location>
        <begin position="32"/>
        <end position="207"/>
    </location>
</feature>
<dbReference type="PROSITE" id="PS51194">
    <property type="entry name" value="HELICASE_CTER"/>
    <property type="match status" value="1"/>
</dbReference>
<evidence type="ECO:0000256" key="8">
    <source>
        <dbReference type="ARBA" id="ARBA00047984"/>
    </source>
</evidence>
<organism evidence="16 18">
    <name type="scientific">Ruthenibacterium lactatiformans</name>
    <dbReference type="NCBI Taxonomy" id="1550024"/>
    <lineage>
        <taxon>Bacteria</taxon>
        <taxon>Bacillati</taxon>
        <taxon>Bacillota</taxon>
        <taxon>Clostridia</taxon>
        <taxon>Eubacteriales</taxon>
        <taxon>Oscillospiraceae</taxon>
        <taxon>Ruthenibacterium</taxon>
    </lineage>
</organism>
<evidence type="ECO:0000259" key="15">
    <source>
        <dbReference type="PROSITE" id="PS51195"/>
    </source>
</evidence>
<dbReference type="Gene3D" id="3.40.50.300">
    <property type="entry name" value="P-loop containing nucleotide triphosphate hydrolases"/>
    <property type="match status" value="2"/>
</dbReference>
<keyword evidence="2" id="KW-0963">Cytoplasm</keyword>
<evidence type="ECO:0000256" key="11">
    <source>
        <dbReference type="RuleBase" id="RU000492"/>
    </source>
</evidence>
<keyword evidence="3 11" id="KW-0547">Nucleotide-binding</keyword>
<feature type="short sequence motif" description="Q motif" evidence="10">
    <location>
        <begin position="1"/>
        <end position="29"/>
    </location>
</feature>
<proteinExistence type="inferred from homology"/>
<dbReference type="GO" id="GO:0003724">
    <property type="term" value="F:RNA helicase activity"/>
    <property type="evidence" value="ECO:0007669"/>
    <property type="project" value="UniProtKB-EC"/>
</dbReference>
<dbReference type="InterPro" id="IPR011545">
    <property type="entry name" value="DEAD/DEAH_box_helicase_dom"/>
</dbReference>
<dbReference type="PROSITE" id="PS00039">
    <property type="entry name" value="DEAD_ATP_HELICASE"/>
    <property type="match status" value="1"/>
</dbReference>
<sequence>MKFSDLNLIPPILKAAAEAGYEEPSPIQQKAIPPVLAGRDLLGCAQTGTGKTAAFAMPILQRLAAAPAPSGGRPIRALILTPTRELALQIDESFAAYGRHMRLAHCVIFGGVNQNPQVARLKKGVDILTATPGRLNDLIGQGYIDLKNVEIFVLDEADRMLDMGFVHDVKRVLACLPGQKQTLLFSATMPREIEELADGLLHGPEKMMVAPPATTVERIEQSVYFVDKGNKRHLLAQLLQKPEVTSALVFTRTKHGADRVVRELARAGIGAMAIHGNKSQNARQDALGRFKDGRIRVLVATDIAARGIDVSGLSHVFNYDLPNIPETYVHRIGRTGRAGHAGVAVSFCDFEEKEYLADIEKLTHIRIPSVEHEWPMQVFEKEEKQTQGRGQRAPRAERAPAVRPAVQAQQQAPARKKPVRAAARPEKSEEFQMEQTNTPQRPQQDGAAPAESAKRRRRRGGRRHKSGGQGPAAASQAPQKKESAPQAQLQQPQKEKPANGAPRGKNGRGEKAEHAPRAEKSAKSAKEEPRFSEVDDSIQLIARRAPAQKYASFEEYMKAHEE</sequence>
<dbReference type="InterPro" id="IPR000629">
    <property type="entry name" value="RNA-helicase_DEAD-box_CS"/>
</dbReference>
<dbReference type="Pfam" id="PF00271">
    <property type="entry name" value="Helicase_C"/>
    <property type="match status" value="1"/>
</dbReference>
<dbReference type="CDD" id="cd00268">
    <property type="entry name" value="DEADc"/>
    <property type="match status" value="1"/>
</dbReference>
<evidence type="ECO:0000259" key="14">
    <source>
        <dbReference type="PROSITE" id="PS51194"/>
    </source>
</evidence>
<evidence type="ECO:0000256" key="6">
    <source>
        <dbReference type="ARBA" id="ARBA00022840"/>
    </source>
</evidence>
<evidence type="ECO:0000313" key="19">
    <source>
        <dbReference type="Proteomes" id="UP000431913"/>
    </source>
</evidence>
<dbReference type="GO" id="GO:0003723">
    <property type="term" value="F:RNA binding"/>
    <property type="evidence" value="ECO:0007669"/>
    <property type="project" value="UniProtKB-ARBA"/>
</dbReference>
<feature type="domain" description="Helicase C-terminal" evidence="14">
    <location>
        <begin position="234"/>
        <end position="382"/>
    </location>
</feature>
<feature type="compositionally biased region" description="Basic and acidic residues" evidence="12">
    <location>
        <begin position="507"/>
        <end position="533"/>
    </location>
</feature>
<evidence type="ECO:0000256" key="5">
    <source>
        <dbReference type="ARBA" id="ARBA00022806"/>
    </source>
</evidence>
<dbReference type="Pfam" id="PF00270">
    <property type="entry name" value="DEAD"/>
    <property type="match status" value="1"/>
</dbReference>
<evidence type="ECO:0000313" key="18">
    <source>
        <dbReference type="Proteomes" id="UP000053433"/>
    </source>
</evidence>
<protein>
    <recommendedName>
        <fullName evidence="9">ATP-dependent RNA helicase CshA</fullName>
        <ecNumber evidence="1">3.6.4.13</ecNumber>
    </recommendedName>
</protein>
<dbReference type="PROSITE" id="PS51192">
    <property type="entry name" value="HELICASE_ATP_BIND_1"/>
    <property type="match status" value="1"/>
</dbReference>
<feature type="compositionally biased region" description="Basic residues" evidence="12">
    <location>
        <begin position="454"/>
        <end position="466"/>
    </location>
</feature>
<evidence type="ECO:0000313" key="17">
    <source>
        <dbReference type="EMBL" id="MST91500.1"/>
    </source>
</evidence>
<dbReference type="InterPro" id="IPR001650">
    <property type="entry name" value="Helicase_C-like"/>
</dbReference>
<comment type="caution">
    <text evidence="16">The sequence shown here is derived from an EMBL/GenBank/DDBJ whole genome shotgun (WGS) entry which is preliminary data.</text>
</comment>
<dbReference type="SUPFAM" id="SSF52540">
    <property type="entry name" value="P-loop containing nucleoside triphosphate hydrolases"/>
    <property type="match status" value="1"/>
</dbReference>
<comment type="catalytic activity">
    <reaction evidence="8">
        <text>ATP + H2O = ADP + phosphate + H(+)</text>
        <dbReference type="Rhea" id="RHEA:13065"/>
        <dbReference type="ChEBI" id="CHEBI:15377"/>
        <dbReference type="ChEBI" id="CHEBI:15378"/>
        <dbReference type="ChEBI" id="CHEBI:30616"/>
        <dbReference type="ChEBI" id="CHEBI:43474"/>
        <dbReference type="ChEBI" id="CHEBI:456216"/>
        <dbReference type="EC" id="3.6.4.13"/>
    </reaction>
</comment>
<dbReference type="SMART" id="SM00490">
    <property type="entry name" value="HELICc"/>
    <property type="match status" value="1"/>
</dbReference>
<gene>
    <name evidence="16" type="ORF">ASJ35_09490</name>
    <name evidence="17" type="ORF">FYJ76_06025</name>
</gene>
<evidence type="ECO:0000256" key="4">
    <source>
        <dbReference type="ARBA" id="ARBA00022801"/>
    </source>
</evidence>
<dbReference type="InterPro" id="IPR050079">
    <property type="entry name" value="DEAD_box_RNA_helicase"/>
</dbReference>
<feature type="region of interest" description="Disordered" evidence="12">
    <location>
        <begin position="381"/>
        <end position="539"/>
    </location>
</feature>
<evidence type="ECO:0000256" key="2">
    <source>
        <dbReference type="ARBA" id="ARBA00022490"/>
    </source>
</evidence>
<comment type="similarity">
    <text evidence="7 11">Belongs to the DEAD box helicase family.</text>
</comment>
<feature type="domain" description="DEAD-box RNA helicase Q" evidence="15">
    <location>
        <begin position="1"/>
        <end position="29"/>
    </location>
</feature>
<dbReference type="EMBL" id="VUNJ01000005">
    <property type="protein sequence ID" value="MST91500.1"/>
    <property type="molecule type" value="Genomic_DNA"/>
</dbReference>
<name>A0A0W7TQY5_9FIRM</name>
<dbReference type="Proteomes" id="UP000053433">
    <property type="component" value="Unassembled WGS sequence"/>
</dbReference>
<accession>A0A0W7TQY5</accession>
<evidence type="ECO:0000256" key="9">
    <source>
        <dbReference type="ARBA" id="ARBA00067932"/>
    </source>
</evidence>
<evidence type="ECO:0000256" key="7">
    <source>
        <dbReference type="ARBA" id="ARBA00038437"/>
    </source>
</evidence>
<dbReference type="GO" id="GO:0016787">
    <property type="term" value="F:hydrolase activity"/>
    <property type="evidence" value="ECO:0007669"/>
    <property type="project" value="UniProtKB-KW"/>
</dbReference>
<dbReference type="GO" id="GO:0005524">
    <property type="term" value="F:ATP binding"/>
    <property type="evidence" value="ECO:0007669"/>
    <property type="project" value="UniProtKB-KW"/>
</dbReference>
<evidence type="ECO:0000313" key="16">
    <source>
        <dbReference type="EMBL" id="KUE76211.1"/>
    </source>
</evidence>
<dbReference type="InterPro" id="IPR014001">
    <property type="entry name" value="Helicase_ATP-bd"/>
</dbReference>
<reference evidence="16 18" key="1">
    <citation type="submission" date="2015-10" db="EMBL/GenBank/DDBJ databases">
        <title>A novel member of the family Ruminococcaceae isolated from human faeces.</title>
        <authorList>
            <person name="Shkoporov A.N."/>
            <person name="Chaplin A.V."/>
            <person name="Motuzova O.V."/>
            <person name="Kafarskaia L.I."/>
            <person name="Efimov B.A."/>
        </authorList>
    </citation>
    <scope>NUCLEOTIDE SEQUENCE [LARGE SCALE GENOMIC DNA]</scope>
    <source>
        <strain evidence="16 18">668</strain>
    </source>
</reference>
<evidence type="ECO:0000256" key="10">
    <source>
        <dbReference type="PROSITE-ProRule" id="PRU00552"/>
    </source>
</evidence>
<keyword evidence="5 11" id="KW-0347">Helicase</keyword>
<dbReference type="PANTHER" id="PTHR47959:SF13">
    <property type="entry name" value="ATP-DEPENDENT RNA HELICASE RHLE"/>
    <property type="match status" value="1"/>
</dbReference>
<evidence type="ECO:0000256" key="12">
    <source>
        <dbReference type="SAM" id="MobiDB-lite"/>
    </source>
</evidence>
<keyword evidence="6 11" id="KW-0067">ATP-binding</keyword>
<dbReference type="RefSeq" id="WP_058723222.1">
    <property type="nucleotide sequence ID" value="NZ_DBGEBT010000027.1"/>
</dbReference>
<dbReference type="EC" id="3.6.4.13" evidence="1"/>
<dbReference type="PROSITE" id="PS51195">
    <property type="entry name" value="Q_MOTIF"/>
    <property type="match status" value="1"/>
</dbReference>
<dbReference type="EMBL" id="LMUA01000011">
    <property type="protein sequence ID" value="KUE76211.1"/>
    <property type="molecule type" value="Genomic_DNA"/>
</dbReference>
<dbReference type="PANTHER" id="PTHR47959">
    <property type="entry name" value="ATP-DEPENDENT RNA HELICASE RHLE-RELATED"/>
    <property type="match status" value="1"/>
</dbReference>
<dbReference type="GO" id="GO:0005829">
    <property type="term" value="C:cytosol"/>
    <property type="evidence" value="ECO:0007669"/>
    <property type="project" value="TreeGrafter"/>
</dbReference>
<dbReference type="Proteomes" id="UP000431913">
    <property type="component" value="Unassembled WGS sequence"/>
</dbReference>